<dbReference type="AlphaFoldDB" id="A0A0G1GM51"/>
<comment type="caution">
    <text evidence="1">The sequence shown here is derived from an EMBL/GenBank/DDBJ whole genome shotgun (WGS) entry which is preliminary data.</text>
</comment>
<reference evidence="1 2" key="1">
    <citation type="journal article" date="2015" name="Nature">
        <title>rRNA introns, odd ribosomes, and small enigmatic genomes across a large radiation of phyla.</title>
        <authorList>
            <person name="Brown C.T."/>
            <person name="Hug L.A."/>
            <person name="Thomas B.C."/>
            <person name="Sharon I."/>
            <person name="Castelle C.J."/>
            <person name="Singh A."/>
            <person name="Wilkins M.J."/>
            <person name="Williams K.H."/>
            <person name="Banfield J.F."/>
        </authorList>
    </citation>
    <scope>NUCLEOTIDE SEQUENCE [LARGE SCALE GENOMIC DNA]</scope>
</reference>
<evidence type="ECO:0000313" key="1">
    <source>
        <dbReference type="EMBL" id="KKT36031.1"/>
    </source>
</evidence>
<sequence length="123" mass="14098">MKTILILENDPRILCIIFKILLEIRLDYAPIVLSTSEQVEKLINPNDMVFDLILLDRNCSLGRSFHILDIAKFGPDKVIGMSSVPQYNDDLLERGVTKITTKDYDNLNQFTSDLKKAISMFFT</sequence>
<dbReference type="EMBL" id="LCHN01000008">
    <property type="protein sequence ID" value="KKT36031.1"/>
    <property type="molecule type" value="Genomic_DNA"/>
</dbReference>
<evidence type="ECO:0008006" key="3">
    <source>
        <dbReference type="Google" id="ProtNLM"/>
    </source>
</evidence>
<name>A0A0G1GM51_9BACT</name>
<evidence type="ECO:0000313" key="2">
    <source>
        <dbReference type="Proteomes" id="UP000034069"/>
    </source>
</evidence>
<organism evidence="1 2">
    <name type="scientific">Candidatus Collierbacteria bacterium GW2011_GWA1_44_12</name>
    <dbReference type="NCBI Taxonomy" id="1618376"/>
    <lineage>
        <taxon>Bacteria</taxon>
        <taxon>Candidatus Collieribacteriota</taxon>
    </lineage>
</organism>
<dbReference type="InterPro" id="IPR011006">
    <property type="entry name" value="CheY-like_superfamily"/>
</dbReference>
<accession>A0A0G1GM51</accession>
<dbReference type="SUPFAM" id="SSF52172">
    <property type="entry name" value="CheY-like"/>
    <property type="match status" value="1"/>
</dbReference>
<dbReference type="Proteomes" id="UP000034069">
    <property type="component" value="Unassembled WGS sequence"/>
</dbReference>
<gene>
    <name evidence="1" type="ORF">UW23_C0008G0008</name>
</gene>
<protein>
    <recommendedName>
        <fullName evidence="3">Response regulatory domain-containing protein</fullName>
    </recommendedName>
</protein>
<proteinExistence type="predicted"/>